<evidence type="ECO:0000259" key="5">
    <source>
        <dbReference type="PROSITE" id="PS51858"/>
    </source>
</evidence>
<dbReference type="AlphaFoldDB" id="A0A9N9RSS2"/>
<evidence type="ECO:0000256" key="2">
    <source>
        <dbReference type="ARBA" id="ARBA00022670"/>
    </source>
</evidence>
<evidence type="ECO:0000256" key="1">
    <source>
        <dbReference type="ARBA" id="ARBA00008140"/>
    </source>
</evidence>
<accession>A0A9N9RSS2</accession>
<dbReference type="GO" id="GO:0006508">
    <property type="term" value="P:proteolysis"/>
    <property type="evidence" value="ECO:0007669"/>
    <property type="project" value="UniProtKB-KW"/>
</dbReference>
<dbReference type="Gene3D" id="3.90.1720.30">
    <property type="entry name" value="PPPDE domains"/>
    <property type="match status" value="1"/>
</dbReference>
<dbReference type="EMBL" id="OU895878">
    <property type="protein sequence ID" value="CAG9802561.1"/>
    <property type="molecule type" value="Genomic_DNA"/>
</dbReference>
<name>A0A9N9RSS2_9DIPT</name>
<keyword evidence="3" id="KW-0378">Hydrolase</keyword>
<dbReference type="PROSITE" id="PS51858">
    <property type="entry name" value="PPPDE"/>
    <property type="match status" value="1"/>
</dbReference>
<evidence type="ECO:0000256" key="4">
    <source>
        <dbReference type="SAM" id="MobiDB-lite"/>
    </source>
</evidence>
<feature type="domain" description="PPPDE" evidence="5">
    <location>
        <begin position="7"/>
        <end position="150"/>
    </location>
</feature>
<protein>
    <recommendedName>
        <fullName evidence="5">PPPDE domain-containing protein</fullName>
    </recommendedName>
</protein>
<dbReference type="InterPro" id="IPR042266">
    <property type="entry name" value="PPPDE_sf"/>
</dbReference>
<dbReference type="Pfam" id="PF05903">
    <property type="entry name" value="Peptidase_C97"/>
    <property type="match status" value="1"/>
</dbReference>
<evidence type="ECO:0000313" key="6">
    <source>
        <dbReference type="EMBL" id="CAG9802561.1"/>
    </source>
</evidence>
<feature type="compositionally biased region" description="Basic residues" evidence="4">
    <location>
        <begin position="209"/>
        <end position="221"/>
    </location>
</feature>
<feature type="compositionally biased region" description="Basic and acidic residues" evidence="4">
    <location>
        <begin position="265"/>
        <end position="280"/>
    </location>
</feature>
<gene>
    <name evidence="6" type="ORF">CHIRRI_LOCUS5468</name>
</gene>
<dbReference type="PANTHER" id="PTHR12378">
    <property type="entry name" value="DESUMOYLATING ISOPEPTIDASE"/>
    <property type="match status" value="1"/>
</dbReference>
<comment type="similarity">
    <text evidence="1">Belongs to the DeSI family.</text>
</comment>
<feature type="compositionally biased region" description="Basic and acidic residues" evidence="4">
    <location>
        <begin position="196"/>
        <end position="208"/>
    </location>
</feature>
<evidence type="ECO:0000256" key="3">
    <source>
        <dbReference type="ARBA" id="ARBA00022801"/>
    </source>
</evidence>
<proteinExistence type="inferred from homology"/>
<dbReference type="GO" id="GO:0008233">
    <property type="term" value="F:peptidase activity"/>
    <property type="evidence" value="ECO:0007669"/>
    <property type="project" value="UniProtKB-KW"/>
</dbReference>
<keyword evidence="2" id="KW-0645">Protease</keyword>
<reference evidence="6" key="2">
    <citation type="submission" date="2022-10" db="EMBL/GenBank/DDBJ databases">
        <authorList>
            <consortium name="ENA_rothamsted_submissions"/>
            <consortium name="culmorum"/>
            <person name="King R."/>
        </authorList>
    </citation>
    <scope>NUCLEOTIDE SEQUENCE</scope>
</reference>
<dbReference type="GO" id="GO:0070646">
    <property type="term" value="P:protein modification by small protein removal"/>
    <property type="evidence" value="ECO:0007669"/>
    <property type="project" value="TreeGrafter"/>
</dbReference>
<evidence type="ECO:0000313" key="7">
    <source>
        <dbReference type="Proteomes" id="UP001153620"/>
    </source>
</evidence>
<dbReference type="Proteomes" id="UP001153620">
    <property type="component" value="Chromosome 2"/>
</dbReference>
<sequence>MDDYGCHNVELYIYDMTQGMARMMSPLLLGRQVDGIWHTAVVVFGREYFYGSHGISAVPPGSVSILGSPTKVEKIGETFIPYQVFKDYLRGLADSSFRGSCYSLLKHNCNTFSEDLCQFLCGASIPKYILDLPQEFLSTPLGQSLGPLIESLGQRTDGYSNFSFESQITTPVRSPSPDYIEINTQIEQLREQSSALEERRQQSLDKIAKKERKREKKRNKERKQSNKVTFSDSSEYNSTGMSEIEEANGTTESPVINSEMLPSEKVLEEEAEERRLEEEKKKNREPPIVFKEIDPKYELEELVKLVDGNLSEEEQLALEELHQYLLLGDGCWALSDLFLVFVGRVLRDPQISTEARVHLLRSLAYAALKDDIILLLHQDRRDHVMMNYLLDIEKIKPEEQQAVALFANNLFENTNASEWLLYISEWPSGSQQVSNIRATTKVVVHCLLSPCPKLQELGTALTYNLGIKEVKTVKLRHAKKLRQILPKGSLSKVFDDIAIEITMAILQFLNSNPSEEYLFRVLKALSKFVYVSADIPQFVQMIGPNPKDFRGKSDRCDQLIDIIVKKVR</sequence>
<feature type="compositionally biased region" description="Polar residues" evidence="4">
    <location>
        <begin position="226"/>
        <end position="241"/>
    </location>
</feature>
<dbReference type="InterPro" id="IPR008580">
    <property type="entry name" value="PPPDE_dom"/>
</dbReference>
<dbReference type="SMART" id="SM01179">
    <property type="entry name" value="DUF862"/>
    <property type="match status" value="1"/>
</dbReference>
<dbReference type="PANTHER" id="PTHR12378:SF7">
    <property type="entry name" value="DESUMOYLATING ISOPEPTIDASE 1"/>
    <property type="match status" value="1"/>
</dbReference>
<organism evidence="6 7">
    <name type="scientific">Chironomus riparius</name>
    <dbReference type="NCBI Taxonomy" id="315576"/>
    <lineage>
        <taxon>Eukaryota</taxon>
        <taxon>Metazoa</taxon>
        <taxon>Ecdysozoa</taxon>
        <taxon>Arthropoda</taxon>
        <taxon>Hexapoda</taxon>
        <taxon>Insecta</taxon>
        <taxon>Pterygota</taxon>
        <taxon>Neoptera</taxon>
        <taxon>Endopterygota</taxon>
        <taxon>Diptera</taxon>
        <taxon>Nematocera</taxon>
        <taxon>Chironomoidea</taxon>
        <taxon>Chironomidae</taxon>
        <taxon>Chironominae</taxon>
        <taxon>Chironomus</taxon>
    </lineage>
</organism>
<reference evidence="6" key="1">
    <citation type="submission" date="2022-01" db="EMBL/GenBank/DDBJ databases">
        <authorList>
            <person name="King R."/>
        </authorList>
    </citation>
    <scope>NUCLEOTIDE SEQUENCE</scope>
</reference>
<feature type="region of interest" description="Disordered" evidence="4">
    <location>
        <begin position="191"/>
        <end position="280"/>
    </location>
</feature>
<dbReference type="OrthoDB" id="21221at2759"/>
<keyword evidence="7" id="KW-1185">Reference proteome</keyword>